<evidence type="ECO:0000256" key="7">
    <source>
        <dbReference type="ARBA" id="ARBA00022692"/>
    </source>
</evidence>
<dbReference type="EMBL" id="CP034465">
    <property type="protein sequence ID" value="AZP05733.1"/>
    <property type="molecule type" value="Genomic_DNA"/>
</dbReference>
<keyword evidence="4" id="KW-1003">Cell membrane</keyword>
<dbReference type="PROSITE" id="PS50885">
    <property type="entry name" value="HAMP"/>
    <property type="match status" value="1"/>
</dbReference>
<keyword evidence="18" id="KW-1185">Reference proteome</keyword>
<accession>A0A3S9HEU7</accession>
<dbReference type="InterPro" id="IPR003660">
    <property type="entry name" value="HAMP_dom"/>
</dbReference>
<feature type="transmembrane region" description="Helical" evidence="14">
    <location>
        <begin position="156"/>
        <end position="178"/>
    </location>
</feature>
<dbReference type="CDD" id="cd00082">
    <property type="entry name" value="HisKA"/>
    <property type="match status" value="1"/>
</dbReference>
<dbReference type="SMART" id="SM00388">
    <property type="entry name" value="HisKA"/>
    <property type="match status" value="1"/>
</dbReference>
<feature type="transmembrane region" description="Helical" evidence="14">
    <location>
        <begin position="6"/>
        <end position="23"/>
    </location>
</feature>
<evidence type="ECO:0000256" key="12">
    <source>
        <dbReference type="ARBA" id="ARBA00023012"/>
    </source>
</evidence>
<dbReference type="Gene3D" id="6.10.340.10">
    <property type="match status" value="1"/>
</dbReference>
<dbReference type="Gene3D" id="1.10.287.130">
    <property type="match status" value="1"/>
</dbReference>
<feature type="transmembrane region" description="Helical" evidence="14">
    <location>
        <begin position="115"/>
        <end position="136"/>
    </location>
</feature>
<comment type="subcellular location">
    <subcellularLocation>
        <location evidence="2">Cell membrane</location>
        <topology evidence="2">Multi-pass membrane protein</topology>
    </subcellularLocation>
</comment>
<dbReference type="OrthoDB" id="3436at2"/>
<dbReference type="InterPro" id="IPR003594">
    <property type="entry name" value="HATPase_dom"/>
</dbReference>
<dbReference type="PROSITE" id="PS50109">
    <property type="entry name" value="HIS_KIN"/>
    <property type="match status" value="1"/>
</dbReference>
<evidence type="ECO:0000256" key="4">
    <source>
        <dbReference type="ARBA" id="ARBA00022475"/>
    </source>
</evidence>
<evidence type="ECO:0000256" key="10">
    <source>
        <dbReference type="ARBA" id="ARBA00022840"/>
    </source>
</evidence>
<dbReference type="InterPro" id="IPR050398">
    <property type="entry name" value="HssS/ArlS-like"/>
</dbReference>
<comment type="catalytic activity">
    <reaction evidence="1">
        <text>ATP + protein L-histidine = ADP + protein N-phospho-L-histidine.</text>
        <dbReference type="EC" id="2.7.13.3"/>
    </reaction>
</comment>
<keyword evidence="9 17" id="KW-0418">Kinase</keyword>
<dbReference type="Pfam" id="PF00512">
    <property type="entry name" value="HisKA"/>
    <property type="match status" value="1"/>
</dbReference>
<dbReference type="PANTHER" id="PTHR45528:SF1">
    <property type="entry name" value="SENSOR HISTIDINE KINASE CPXA"/>
    <property type="match status" value="1"/>
</dbReference>
<evidence type="ECO:0000313" key="17">
    <source>
        <dbReference type="EMBL" id="AZP05733.1"/>
    </source>
</evidence>
<sequence length="462" mass="52668">MGFFIVIFITATTIGLVFVRFLVGNIYEQKEEQLFGYAESIIDEKMSTQEIQAGMKIVSHQDVLLALYNDQDRLVYPTNDLRFVSGLSEQELSRLENGERISLTRRDRGFMNENISIVTVYLPLFHAVTGEFTGFVAVASPVSGIQSDISEIHKNILLTVLLVGGVAILISIGIADYLTRRIIRMRKATNEITQGNFDISLVDYQKDEFDELSHDFNLMVQSLKESQVEIERQENLRRQFMMDIAHEMRTPLTSINGILEGLSHDMIPEKSRERSIALMHQETKRMIRMVNENLDYEKIRSNQVVLVKQEFSASEALQNVQEQLTKKAASKGNIIRIYVNPEDLKIYADYDRFIQILVNLINNAIQFTEKGTITLTAEETADESVIKVSDTGIGIEEKEILSIWERFYKVDISRKNNKFGESGIGLAIVQSLVKNHKGKIDVQSEPHKGTTFTITFPKKDRV</sequence>
<protein>
    <recommendedName>
        <fullName evidence="3">histidine kinase</fullName>
        <ecNumber evidence="3">2.7.13.3</ecNumber>
    </recommendedName>
</protein>
<keyword evidence="11 14" id="KW-1133">Transmembrane helix</keyword>
<keyword evidence="10" id="KW-0067">ATP-binding</keyword>
<dbReference type="InterPro" id="IPR003661">
    <property type="entry name" value="HisK_dim/P_dom"/>
</dbReference>
<dbReference type="InterPro" id="IPR004358">
    <property type="entry name" value="Sig_transdc_His_kin-like_C"/>
</dbReference>
<evidence type="ECO:0000256" key="3">
    <source>
        <dbReference type="ARBA" id="ARBA00012438"/>
    </source>
</evidence>
<dbReference type="PANTHER" id="PTHR45528">
    <property type="entry name" value="SENSOR HISTIDINE KINASE CPXA"/>
    <property type="match status" value="1"/>
</dbReference>
<dbReference type="CDD" id="cd06225">
    <property type="entry name" value="HAMP"/>
    <property type="match status" value="1"/>
</dbReference>
<proteinExistence type="predicted"/>
<dbReference type="EC" id="2.7.13.3" evidence="3"/>
<keyword evidence="5" id="KW-0597">Phosphoprotein</keyword>
<feature type="domain" description="HAMP" evidence="16">
    <location>
        <begin position="176"/>
        <end position="228"/>
    </location>
</feature>
<organism evidence="17 18">
    <name type="scientific">Jeotgalibaca ciconiae</name>
    <dbReference type="NCBI Taxonomy" id="2496265"/>
    <lineage>
        <taxon>Bacteria</taxon>
        <taxon>Bacillati</taxon>
        <taxon>Bacillota</taxon>
        <taxon>Bacilli</taxon>
        <taxon>Lactobacillales</taxon>
        <taxon>Carnobacteriaceae</taxon>
        <taxon>Jeotgalibaca</taxon>
    </lineage>
</organism>
<dbReference type="GO" id="GO:0005886">
    <property type="term" value="C:plasma membrane"/>
    <property type="evidence" value="ECO:0007669"/>
    <property type="project" value="UniProtKB-SubCell"/>
</dbReference>
<keyword evidence="8" id="KW-0547">Nucleotide-binding</keyword>
<dbReference type="InterPro" id="IPR036890">
    <property type="entry name" value="HATPase_C_sf"/>
</dbReference>
<dbReference type="FunFam" id="1.10.287.130:FF:000001">
    <property type="entry name" value="Two-component sensor histidine kinase"/>
    <property type="match status" value="1"/>
</dbReference>
<evidence type="ECO:0000256" key="5">
    <source>
        <dbReference type="ARBA" id="ARBA00022553"/>
    </source>
</evidence>
<dbReference type="InterPro" id="IPR005467">
    <property type="entry name" value="His_kinase_dom"/>
</dbReference>
<keyword evidence="6" id="KW-0808">Transferase</keyword>
<evidence type="ECO:0000256" key="6">
    <source>
        <dbReference type="ARBA" id="ARBA00022679"/>
    </source>
</evidence>
<dbReference type="AlphaFoldDB" id="A0A3S9HEU7"/>
<dbReference type="FunFam" id="3.30.565.10:FF:000006">
    <property type="entry name" value="Sensor histidine kinase WalK"/>
    <property type="match status" value="1"/>
</dbReference>
<dbReference type="PRINTS" id="PR00344">
    <property type="entry name" value="BCTRLSENSOR"/>
</dbReference>
<keyword evidence="13 14" id="KW-0472">Membrane</keyword>
<dbReference type="InterPro" id="IPR036097">
    <property type="entry name" value="HisK_dim/P_sf"/>
</dbReference>
<dbReference type="SUPFAM" id="SSF158472">
    <property type="entry name" value="HAMP domain-like"/>
    <property type="match status" value="1"/>
</dbReference>
<dbReference type="SUPFAM" id="SSF47384">
    <property type="entry name" value="Homodimeric domain of signal transducing histidine kinase"/>
    <property type="match status" value="1"/>
</dbReference>
<evidence type="ECO:0000256" key="9">
    <source>
        <dbReference type="ARBA" id="ARBA00022777"/>
    </source>
</evidence>
<dbReference type="SUPFAM" id="SSF55874">
    <property type="entry name" value="ATPase domain of HSP90 chaperone/DNA topoisomerase II/histidine kinase"/>
    <property type="match status" value="1"/>
</dbReference>
<dbReference type="Gene3D" id="3.30.565.10">
    <property type="entry name" value="Histidine kinase-like ATPase, C-terminal domain"/>
    <property type="match status" value="1"/>
</dbReference>
<evidence type="ECO:0000256" key="13">
    <source>
        <dbReference type="ARBA" id="ARBA00023136"/>
    </source>
</evidence>
<reference evidence="18" key="1">
    <citation type="submission" date="2018-12" db="EMBL/GenBank/DDBJ databases">
        <title>Complete genome sequencing of Jeotgalibaca sp. H21T32.</title>
        <authorList>
            <person name="Bae J.-W."/>
            <person name="Lee S.-Y."/>
        </authorList>
    </citation>
    <scope>NUCLEOTIDE SEQUENCE [LARGE SCALE GENOMIC DNA]</scope>
    <source>
        <strain evidence="18">H21T32</strain>
    </source>
</reference>
<dbReference type="Pfam" id="PF02518">
    <property type="entry name" value="HATPase_c"/>
    <property type="match status" value="1"/>
</dbReference>
<evidence type="ECO:0000256" key="2">
    <source>
        <dbReference type="ARBA" id="ARBA00004651"/>
    </source>
</evidence>
<evidence type="ECO:0000256" key="8">
    <source>
        <dbReference type="ARBA" id="ARBA00022741"/>
    </source>
</evidence>
<dbReference type="SMART" id="SM00304">
    <property type="entry name" value="HAMP"/>
    <property type="match status" value="1"/>
</dbReference>
<dbReference type="GO" id="GO:0005524">
    <property type="term" value="F:ATP binding"/>
    <property type="evidence" value="ECO:0007669"/>
    <property type="project" value="UniProtKB-KW"/>
</dbReference>
<evidence type="ECO:0000259" key="15">
    <source>
        <dbReference type="PROSITE" id="PS50109"/>
    </source>
</evidence>
<dbReference type="KEGG" id="jeh:EJN90_08245"/>
<evidence type="ECO:0000256" key="1">
    <source>
        <dbReference type="ARBA" id="ARBA00000085"/>
    </source>
</evidence>
<dbReference type="GO" id="GO:0000155">
    <property type="term" value="F:phosphorelay sensor kinase activity"/>
    <property type="evidence" value="ECO:0007669"/>
    <property type="project" value="InterPro"/>
</dbReference>
<feature type="domain" description="Histidine kinase" evidence="15">
    <location>
        <begin position="243"/>
        <end position="460"/>
    </location>
</feature>
<evidence type="ECO:0000256" key="14">
    <source>
        <dbReference type="SAM" id="Phobius"/>
    </source>
</evidence>
<evidence type="ECO:0000256" key="11">
    <source>
        <dbReference type="ARBA" id="ARBA00022989"/>
    </source>
</evidence>
<keyword evidence="7 14" id="KW-0812">Transmembrane</keyword>
<name>A0A3S9HEU7_9LACT</name>
<evidence type="ECO:0000313" key="18">
    <source>
        <dbReference type="Proteomes" id="UP000273326"/>
    </source>
</evidence>
<dbReference type="SMART" id="SM00387">
    <property type="entry name" value="HATPase_c"/>
    <property type="match status" value="1"/>
</dbReference>
<dbReference type="Proteomes" id="UP000273326">
    <property type="component" value="Chromosome"/>
</dbReference>
<evidence type="ECO:0000259" key="16">
    <source>
        <dbReference type="PROSITE" id="PS50885"/>
    </source>
</evidence>
<dbReference type="Pfam" id="PF00672">
    <property type="entry name" value="HAMP"/>
    <property type="match status" value="1"/>
</dbReference>
<gene>
    <name evidence="17" type="ORF">EJN90_08245</name>
</gene>
<keyword evidence="12" id="KW-0902">Two-component regulatory system</keyword>